<dbReference type="InterPro" id="IPR021109">
    <property type="entry name" value="Peptidase_aspartic_dom_sf"/>
</dbReference>
<reference evidence="2 3" key="1">
    <citation type="journal article" date="2023" name="Arcadia Sci">
        <title>De novo assembly of a long-read Amblyomma americanum tick genome.</title>
        <authorList>
            <person name="Chou S."/>
            <person name="Poskanzer K.E."/>
            <person name="Rollins M."/>
            <person name="Thuy-Boun P.S."/>
        </authorList>
    </citation>
    <scope>NUCLEOTIDE SEQUENCE [LARGE SCALE GENOMIC DNA]</scope>
    <source>
        <strain evidence="2">F_SG_1</strain>
        <tissue evidence="2">Salivary glands</tissue>
    </source>
</reference>
<feature type="non-terminal residue" evidence="2">
    <location>
        <position position="116"/>
    </location>
</feature>
<comment type="caution">
    <text evidence="2">The sequence shown here is derived from an EMBL/GenBank/DDBJ whole genome shotgun (WGS) entry which is preliminary data.</text>
</comment>
<dbReference type="SUPFAM" id="SSF50630">
    <property type="entry name" value="Acid proteases"/>
    <property type="match status" value="1"/>
</dbReference>
<evidence type="ECO:0000259" key="1">
    <source>
        <dbReference type="PROSITE" id="PS51767"/>
    </source>
</evidence>
<gene>
    <name evidence="2" type="ORF">V5799_015103</name>
</gene>
<evidence type="ECO:0000313" key="2">
    <source>
        <dbReference type="EMBL" id="KAK8768432.1"/>
    </source>
</evidence>
<dbReference type="AlphaFoldDB" id="A0AAQ4E142"/>
<dbReference type="InterPro" id="IPR033121">
    <property type="entry name" value="PEPTIDASE_A1"/>
</dbReference>
<organism evidence="2 3">
    <name type="scientific">Amblyomma americanum</name>
    <name type="common">Lone star tick</name>
    <dbReference type="NCBI Taxonomy" id="6943"/>
    <lineage>
        <taxon>Eukaryota</taxon>
        <taxon>Metazoa</taxon>
        <taxon>Ecdysozoa</taxon>
        <taxon>Arthropoda</taxon>
        <taxon>Chelicerata</taxon>
        <taxon>Arachnida</taxon>
        <taxon>Acari</taxon>
        <taxon>Parasitiformes</taxon>
        <taxon>Ixodida</taxon>
        <taxon>Ixodoidea</taxon>
        <taxon>Ixodidae</taxon>
        <taxon>Amblyomminae</taxon>
        <taxon>Amblyomma</taxon>
    </lineage>
</organism>
<evidence type="ECO:0000313" key="3">
    <source>
        <dbReference type="Proteomes" id="UP001321473"/>
    </source>
</evidence>
<dbReference type="Gene3D" id="2.40.70.10">
    <property type="entry name" value="Acid Proteases"/>
    <property type="match status" value="1"/>
</dbReference>
<dbReference type="PROSITE" id="PS51767">
    <property type="entry name" value="PEPTIDASE_A1"/>
    <property type="match status" value="1"/>
</dbReference>
<feature type="domain" description="Peptidase A1" evidence="1">
    <location>
        <begin position="1"/>
        <end position="113"/>
    </location>
</feature>
<dbReference type="EMBL" id="JARKHS020023968">
    <property type="protein sequence ID" value="KAK8768432.1"/>
    <property type="molecule type" value="Genomic_DNA"/>
</dbReference>
<accession>A0AAQ4E142</accession>
<keyword evidence="3" id="KW-1185">Reference proteome</keyword>
<dbReference type="Proteomes" id="UP001321473">
    <property type="component" value="Unassembled WGS sequence"/>
</dbReference>
<sequence length="116" mass="12879">MNVLKGPAVERSWCHSEMTMTSSTRGTCILVLRGKTSRQYSTPLPGPGCFLKTATTNYVRDTPNGKRCYSGFIEVVEKGGVTWHLGHVFLRRVYTVLEWPSSGSSEFGQIGLAYSR</sequence>
<protein>
    <recommendedName>
        <fullName evidence="1">Peptidase A1 domain-containing protein</fullName>
    </recommendedName>
</protein>
<name>A0AAQ4E142_AMBAM</name>
<proteinExistence type="predicted"/>